<feature type="domain" description="Aminoglycoside phosphotransferase" evidence="2">
    <location>
        <begin position="811"/>
        <end position="1080"/>
    </location>
</feature>
<sequence>MISRHRNLLAGLAALVQLARLVEGKDLTSYVNLFLGTEGPTPGSAYQGGNVFPGATLPFGAVKVGIDTTRWDTRYQANAGYTPEGNLTAITMLHVSGTGGAPTYGLIPQMPLTSIEGVNVLDNLTYMQQRVGHDVAEVGYYRTELKNGITAEMSASQHVGILRYQFPDNEDRNVLVDISHYLPTRGKETQWYSNGEFERSPDGTWYSGYGIYREGWALGGDFKIYFCGRFDAAPSHVQRFSGMYTDPYWPNTTSVKPEFTENEWIKGGVDGYQYADRIGALFTFAPNVSSLTSKAKEKWNDEVLSKIDIHTENRTRLEMFYTGFEPYYDDYYTLWDTFRCTHALVSLILPSRQIDMIRSMIDIWRHERFMPEGRSHNHNGRVQGGSNSDNLLADAYVKSLDQDNLVNWTDGYSAMRTNAELQPYNNFDFNDPTGSTKEGRGALDDWKKYGYVSTNYGRSVSKTAEYSLNDFVVSQVAKGEAPAEAAKYLNRSAGWQRIWHKDAKSNNFTGFLAPLQPNGTLLEPNSMGVQLRVPHDMATLIKFMGGPGAFEQRLDASFIPGLGTQEQGNNGIGSMIYNPGNEPSFMTPFLYNFLRGRQWKSVMRRKAIIDEYYHTGPSGIPGNDDAGSMSSWLVWNMLGLYPVVTQPVYLILAPQFEDMSIRLGDDGGVLHMTARGFSDGPYVQSLKVNGESWDKSWISHHVLIQLAEAAGISLVCSSDDIGAHTHTDQLLPSLSTRVKRIGSCNGNGTKSDLVGGETDIHYLFPGEQLPVMQEHLKGKDPVWPREPDIQVARKLALEHLPADLFSDACISPFAQGAFHRLYCLSSDHTTAEYLMRVTLPVDPFFKTESEVATMDYVRRSSLIPVPEVIAYASSASNELGFEWILMERVRGVPLDQVWDTMSFEAKMHLTVELARSLKKLKQRPFPMLGSIYYADVWNQVDYMPTLGLDAGIDGTFVVGRMVSTRFFRDKRLLLRPNHGPFATARELATSEPALLARRIQHLSPSPATEYYCKADEMLADDGAEVLETVDKLVEVVPRIYSATDDPEDIKVLWHDDISLMSVLVNPETSRLVGIVDWDRSLPPEEEKAMVEIRKDWDLVLLRRKYAEIVGPMYSLSLGADARIDLKRGLSRSLGNFEDRWTSARYWLKQQLGASA</sequence>
<evidence type="ECO:0000259" key="3">
    <source>
        <dbReference type="Pfam" id="PF07971"/>
    </source>
</evidence>
<dbReference type="InterPro" id="IPR014718">
    <property type="entry name" value="GH-type_carb-bd"/>
</dbReference>
<dbReference type="Gene3D" id="3.30.2080.10">
    <property type="entry name" value="GH92 mannosidase domain"/>
    <property type="match status" value="1"/>
</dbReference>
<dbReference type="Pfam" id="PF01636">
    <property type="entry name" value="APH"/>
    <property type="match status" value="1"/>
</dbReference>
<dbReference type="InterPro" id="IPR002575">
    <property type="entry name" value="Aminoglycoside_PTrfase"/>
</dbReference>
<dbReference type="Proteomes" id="UP001498476">
    <property type="component" value="Unassembled WGS sequence"/>
</dbReference>
<dbReference type="SUPFAM" id="SSF56112">
    <property type="entry name" value="Protein kinase-like (PK-like)"/>
    <property type="match status" value="1"/>
</dbReference>
<reference evidence="4 5" key="1">
    <citation type="journal article" date="2025" name="Microbiol. Resour. Announc.">
        <title>Draft genome sequences for Neonectria magnoliae and Neonectria punicea, canker pathogens of Liriodendron tulipifera and Acer saccharum in West Virginia.</title>
        <authorList>
            <person name="Petronek H.M."/>
            <person name="Kasson M.T."/>
            <person name="Metheny A.M."/>
            <person name="Stauder C.M."/>
            <person name="Lovett B."/>
            <person name="Lynch S.C."/>
            <person name="Garnas J.R."/>
            <person name="Kasson L.R."/>
            <person name="Stajich J.E."/>
        </authorList>
    </citation>
    <scope>NUCLEOTIDE SEQUENCE [LARGE SCALE GENOMIC DNA]</scope>
    <source>
        <strain evidence="4 5">NRRL 64653</strain>
    </source>
</reference>
<gene>
    <name evidence="4" type="ORF">QQX98_005822</name>
</gene>
<dbReference type="Gene3D" id="2.70.98.10">
    <property type="match status" value="1"/>
</dbReference>
<dbReference type="InterPro" id="IPR012939">
    <property type="entry name" value="Glyco_hydro_92"/>
</dbReference>
<evidence type="ECO:0000313" key="4">
    <source>
        <dbReference type="EMBL" id="KAK7415576.1"/>
    </source>
</evidence>
<evidence type="ECO:0000256" key="1">
    <source>
        <dbReference type="SAM" id="SignalP"/>
    </source>
</evidence>
<protein>
    <submittedName>
        <fullName evidence="4">Uncharacterized protein</fullName>
    </submittedName>
</protein>
<dbReference type="EMBL" id="JAZAVJ010000081">
    <property type="protein sequence ID" value="KAK7415576.1"/>
    <property type="molecule type" value="Genomic_DNA"/>
</dbReference>
<dbReference type="InterPro" id="IPR050883">
    <property type="entry name" value="PNGase"/>
</dbReference>
<keyword evidence="1" id="KW-0732">Signal</keyword>
<name>A0ABR1H4L3_9HYPO</name>
<accession>A0ABR1H4L3</accession>
<proteinExistence type="predicted"/>
<dbReference type="PANTHER" id="PTHR12143:SF27">
    <property type="entry name" value="ALPHA-1,2-MANNOSIDASE FAMILY PROTEIN (AFU_ORTHOLOGUE AFUA_5G10520)"/>
    <property type="match status" value="1"/>
</dbReference>
<evidence type="ECO:0000313" key="5">
    <source>
        <dbReference type="Proteomes" id="UP001498476"/>
    </source>
</evidence>
<dbReference type="InterPro" id="IPR011009">
    <property type="entry name" value="Kinase-like_dom_sf"/>
</dbReference>
<feature type="domain" description="Glycosyl hydrolase family 92" evidence="3">
    <location>
        <begin position="288"/>
        <end position="704"/>
    </location>
</feature>
<keyword evidence="5" id="KW-1185">Reference proteome</keyword>
<evidence type="ECO:0000259" key="2">
    <source>
        <dbReference type="Pfam" id="PF01636"/>
    </source>
</evidence>
<dbReference type="Pfam" id="PF07971">
    <property type="entry name" value="Glyco_hydro_92"/>
    <property type="match status" value="1"/>
</dbReference>
<dbReference type="PANTHER" id="PTHR12143">
    <property type="entry name" value="PEPTIDE N-GLYCANASE PNGASE -RELATED"/>
    <property type="match status" value="1"/>
</dbReference>
<organism evidence="4 5">
    <name type="scientific">Neonectria punicea</name>
    <dbReference type="NCBI Taxonomy" id="979145"/>
    <lineage>
        <taxon>Eukaryota</taxon>
        <taxon>Fungi</taxon>
        <taxon>Dikarya</taxon>
        <taxon>Ascomycota</taxon>
        <taxon>Pezizomycotina</taxon>
        <taxon>Sordariomycetes</taxon>
        <taxon>Hypocreomycetidae</taxon>
        <taxon>Hypocreales</taxon>
        <taxon>Nectriaceae</taxon>
        <taxon>Neonectria</taxon>
    </lineage>
</organism>
<feature type="chain" id="PRO_5045358089" evidence="1">
    <location>
        <begin position="25"/>
        <end position="1155"/>
    </location>
</feature>
<feature type="signal peptide" evidence="1">
    <location>
        <begin position="1"/>
        <end position="24"/>
    </location>
</feature>
<comment type="caution">
    <text evidence="4">The sequence shown here is derived from an EMBL/GenBank/DDBJ whole genome shotgun (WGS) entry which is preliminary data.</text>
</comment>
<dbReference type="Gene3D" id="1.20.1050.60">
    <property type="entry name" value="alpha-1,2-mannosidase"/>
    <property type="match status" value="1"/>
</dbReference>